<protein>
    <submittedName>
        <fullName evidence="13">Os07g0583300 protein</fullName>
    </submittedName>
</protein>
<proteinExistence type="predicted"/>
<organism evidence="13 14">
    <name type="scientific">Oryza sativa subsp. japonica</name>
    <name type="common">Rice</name>
    <dbReference type="NCBI Taxonomy" id="39947"/>
    <lineage>
        <taxon>Eukaryota</taxon>
        <taxon>Viridiplantae</taxon>
        <taxon>Streptophyta</taxon>
        <taxon>Embryophyta</taxon>
        <taxon>Tracheophyta</taxon>
        <taxon>Spermatophyta</taxon>
        <taxon>Magnoliopsida</taxon>
        <taxon>Liliopsida</taxon>
        <taxon>Poales</taxon>
        <taxon>Poaceae</taxon>
        <taxon>BOP clade</taxon>
        <taxon>Oryzoideae</taxon>
        <taxon>Oryzeae</taxon>
        <taxon>Oryzinae</taxon>
        <taxon>Oryza</taxon>
        <taxon>Oryza sativa</taxon>
    </lineage>
</organism>
<feature type="domain" description="RRM" evidence="10">
    <location>
        <begin position="320"/>
        <end position="406"/>
    </location>
</feature>
<feature type="region of interest" description="Disordered" evidence="8">
    <location>
        <begin position="150"/>
        <end position="175"/>
    </location>
</feature>
<evidence type="ECO:0000313" key="13">
    <source>
        <dbReference type="EMBL" id="BAT02356.1"/>
    </source>
</evidence>
<keyword evidence="5" id="KW-0238">DNA-binding</keyword>
<feature type="zinc finger region" description="C3H1-type" evidence="7">
    <location>
        <begin position="171"/>
        <end position="199"/>
    </location>
</feature>
<dbReference type="OMA" id="TAHFICG"/>
<dbReference type="Gene3D" id="3.30.70.330">
    <property type="match status" value="1"/>
</dbReference>
<dbReference type="PANTHER" id="PTHR24009">
    <property type="entry name" value="RNA-BINDING (RRM/RBD/RNP MOTIFS)"/>
    <property type="match status" value="1"/>
</dbReference>
<evidence type="ECO:0000256" key="8">
    <source>
        <dbReference type="SAM" id="MobiDB-lite"/>
    </source>
</evidence>
<dbReference type="SMART" id="SM00360">
    <property type="entry name" value="RRM"/>
    <property type="match status" value="1"/>
</dbReference>
<gene>
    <name evidence="13" type="ordered locus">Os07g0583300</name>
    <name evidence="13" type="ORF">OSNPB_070583300</name>
</gene>
<evidence type="ECO:0000259" key="10">
    <source>
        <dbReference type="PROSITE" id="PS50102"/>
    </source>
</evidence>
<evidence type="ECO:0000256" key="1">
    <source>
        <dbReference type="ARBA" id="ARBA00022723"/>
    </source>
</evidence>
<keyword evidence="4 6" id="KW-0694">RNA-binding</keyword>
<reference evidence="13 14" key="2">
    <citation type="journal article" date="2013" name="Plant Cell Physiol.">
        <title>Rice Annotation Project Database (RAP-DB): an integrative and interactive database for rice genomics.</title>
        <authorList>
            <person name="Sakai H."/>
            <person name="Lee S.S."/>
            <person name="Tanaka T."/>
            <person name="Numa H."/>
            <person name="Kim J."/>
            <person name="Kawahara Y."/>
            <person name="Wakimoto H."/>
            <person name="Yang C.C."/>
            <person name="Iwamoto M."/>
            <person name="Abe T."/>
            <person name="Yamada Y."/>
            <person name="Muto A."/>
            <person name="Inokuchi H."/>
            <person name="Ikemura T."/>
            <person name="Matsumoto T."/>
            <person name="Sasaki T."/>
            <person name="Itoh T."/>
        </authorList>
    </citation>
    <scope>NUCLEOTIDE SEQUENCE [LARGE SCALE GENOMIC DNA]</scope>
    <source>
        <strain evidence="14">cv. Nipponbare</strain>
    </source>
</reference>
<dbReference type="Pfam" id="PF00076">
    <property type="entry name" value="RRM_1"/>
    <property type="match status" value="1"/>
</dbReference>
<evidence type="ECO:0000256" key="3">
    <source>
        <dbReference type="ARBA" id="ARBA00022833"/>
    </source>
</evidence>
<dbReference type="SUPFAM" id="SSF54928">
    <property type="entry name" value="RNA-binding domain, RBD"/>
    <property type="match status" value="1"/>
</dbReference>
<dbReference type="PROSITE" id="PS50102">
    <property type="entry name" value="RRM"/>
    <property type="match status" value="1"/>
</dbReference>
<dbReference type="Gramene" id="Os07t0583300-00">
    <property type="protein sequence ID" value="Os07t0583300-00"/>
    <property type="gene ID" value="Os07g0583300"/>
</dbReference>
<feature type="domain" description="HTH OST-type" evidence="12">
    <location>
        <begin position="213"/>
        <end position="294"/>
    </location>
</feature>
<sequence>GTAFLDLGFVRFCYIIGMGFLVQHLLIMGSSRILKRNQEMAMNKCSVLLNRAREFEPSRANGGYILSTSSYPQIRQYAASPDEHLRSLPSLLPPPPGQELPLAYLRAQRQSSGNYRGIQAQRRPLIDQTGALQSSFPESICLKEELQSLSMPRNSPNAGRNLVGHPHSSSKSSSKPCHFHFFRGYCKKGVNCQFFHGSVPELHNPRQVHPFASLSKLDMEIRELLIGIPPPVAVDRLPSMYFEKYGKPLRPDGWLTESQQHGRTGCSLTSLLMGLNTIRVVEREHGQYHVVLVEDARKKYMDCLGLAHSCNLMDTGTGSNQIYMTFPVHSKFTDDDVENYFKQFGPVSGVRIPYQEKRMFGFVSFLYTETVRLILSKGTAHFICGLRVLVKRYMEKSELRMTWLKSVSGSQVDSCLKVTIGHTIAKAPSKKKKEVKEQCSKDQGPIKIYRKNKQFDYREHRTSGFGVTNEHYIGNNMKKKSHRSDDLDEASAYEDSDEIILPDSLGLY</sequence>
<keyword evidence="14" id="KW-1185">Reference proteome</keyword>
<evidence type="ECO:0000259" key="12">
    <source>
        <dbReference type="PROSITE" id="PS51644"/>
    </source>
</evidence>
<feature type="compositionally biased region" description="Low complexity" evidence="8">
    <location>
        <begin position="165"/>
        <end position="175"/>
    </location>
</feature>
<dbReference type="GO" id="GO:0003723">
    <property type="term" value="F:RNA binding"/>
    <property type="evidence" value="ECO:0007669"/>
    <property type="project" value="UniProtKB-UniRule"/>
</dbReference>
<dbReference type="Proteomes" id="UP000059680">
    <property type="component" value="Chromosome 7"/>
</dbReference>
<keyword evidence="1 7" id="KW-0479">Metal-binding</keyword>
<dbReference type="GO" id="GO:0003677">
    <property type="term" value="F:DNA binding"/>
    <property type="evidence" value="ECO:0007669"/>
    <property type="project" value="UniProtKB-KW"/>
</dbReference>
<keyword evidence="3 7" id="KW-0862">Zinc</keyword>
<reference evidence="14" key="1">
    <citation type="journal article" date="2005" name="Nature">
        <title>The map-based sequence of the rice genome.</title>
        <authorList>
            <consortium name="International rice genome sequencing project (IRGSP)"/>
            <person name="Matsumoto T."/>
            <person name="Wu J."/>
            <person name="Kanamori H."/>
            <person name="Katayose Y."/>
            <person name="Fujisawa M."/>
            <person name="Namiki N."/>
            <person name="Mizuno H."/>
            <person name="Yamamoto K."/>
            <person name="Antonio B.A."/>
            <person name="Baba T."/>
            <person name="Sakata K."/>
            <person name="Nagamura Y."/>
            <person name="Aoki H."/>
            <person name="Arikawa K."/>
            <person name="Arita K."/>
            <person name="Bito T."/>
            <person name="Chiden Y."/>
            <person name="Fujitsuka N."/>
            <person name="Fukunaka R."/>
            <person name="Hamada M."/>
            <person name="Harada C."/>
            <person name="Hayashi A."/>
            <person name="Hijishita S."/>
            <person name="Honda M."/>
            <person name="Hosokawa S."/>
            <person name="Ichikawa Y."/>
            <person name="Idonuma A."/>
            <person name="Iijima M."/>
            <person name="Ikeda M."/>
            <person name="Ikeno M."/>
            <person name="Ito K."/>
            <person name="Ito S."/>
            <person name="Ito T."/>
            <person name="Ito Y."/>
            <person name="Ito Y."/>
            <person name="Iwabuchi A."/>
            <person name="Kamiya K."/>
            <person name="Karasawa W."/>
            <person name="Kurita K."/>
            <person name="Katagiri S."/>
            <person name="Kikuta A."/>
            <person name="Kobayashi H."/>
            <person name="Kobayashi N."/>
            <person name="Machita K."/>
            <person name="Maehara T."/>
            <person name="Masukawa M."/>
            <person name="Mizubayashi T."/>
            <person name="Mukai Y."/>
            <person name="Nagasaki H."/>
            <person name="Nagata Y."/>
            <person name="Naito S."/>
            <person name="Nakashima M."/>
            <person name="Nakama Y."/>
            <person name="Nakamichi Y."/>
            <person name="Nakamura M."/>
            <person name="Meguro A."/>
            <person name="Negishi M."/>
            <person name="Ohta I."/>
            <person name="Ohta T."/>
            <person name="Okamoto M."/>
            <person name="Ono N."/>
            <person name="Saji S."/>
            <person name="Sakaguchi M."/>
            <person name="Sakai K."/>
            <person name="Shibata M."/>
            <person name="Shimokawa T."/>
            <person name="Song J."/>
            <person name="Takazaki Y."/>
            <person name="Terasawa K."/>
            <person name="Tsugane M."/>
            <person name="Tsuji K."/>
            <person name="Ueda S."/>
            <person name="Waki K."/>
            <person name="Yamagata H."/>
            <person name="Yamamoto M."/>
            <person name="Yamamoto S."/>
            <person name="Yamane H."/>
            <person name="Yoshiki S."/>
            <person name="Yoshihara R."/>
            <person name="Yukawa K."/>
            <person name="Zhong H."/>
            <person name="Yano M."/>
            <person name="Yuan Q."/>
            <person name="Ouyang S."/>
            <person name="Liu J."/>
            <person name="Jones K.M."/>
            <person name="Gansberger K."/>
            <person name="Moffat K."/>
            <person name="Hill J."/>
            <person name="Bera J."/>
            <person name="Fadrosh D."/>
            <person name="Jin S."/>
            <person name="Johri S."/>
            <person name="Kim M."/>
            <person name="Overton L."/>
            <person name="Reardon M."/>
            <person name="Tsitrin T."/>
            <person name="Vuong H."/>
            <person name="Weaver B."/>
            <person name="Ciecko A."/>
            <person name="Tallon L."/>
            <person name="Jackson J."/>
            <person name="Pai G."/>
            <person name="Aken S.V."/>
            <person name="Utterback T."/>
            <person name="Reidmuller S."/>
            <person name="Feldblyum T."/>
            <person name="Hsiao J."/>
            <person name="Zismann V."/>
            <person name="Iobst S."/>
            <person name="de Vazeille A.R."/>
            <person name="Buell C.R."/>
            <person name="Ying K."/>
            <person name="Li Y."/>
            <person name="Lu T."/>
            <person name="Huang Y."/>
            <person name="Zhao Q."/>
            <person name="Feng Q."/>
            <person name="Zhang L."/>
            <person name="Zhu J."/>
            <person name="Weng Q."/>
            <person name="Mu J."/>
            <person name="Lu Y."/>
            <person name="Fan D."/>
            <person name="Liu Y."/>
            <person name="Guan J."/>
            <person name="Zhang Y."/>
            <person name="Yu S."/>
            <person name="Liu X."/>
            <person name="Zhang Y."/>
            <person name="Hong G."/>
            <person name="Han B."/>
            <person name="Choisne N."/>
            <person name="Demange N."/>
            <person name="Orjeda G."/>
            <person name="Samain S."/>
            <person name="Cattolico L."/>
            <person name="Pelletier E."/>
            <person name="Couloux A."/>
            <person name="Segurens B."/>
            <person name="Wincker P."/>
            <person name="D'Hont A."/>
            <person name="Scarpelli C."/>
            <person name="Weissenbach J."/>
            <person name="Salanoubat M."/>
            <person name="Quetier F."/>
            <person name="Yu Y."/>
            <person name="Kim H.R."/>
            <person name="Rambo T."/>
            <person name="Currie J."/>
            <person name="Collura K."/>
            <person name="Luo M."/>
            <person name="Yang T."/>
            <person name="Ammiraju J.S.S."/>
            <person name="Engler F."/>
            <person name="Soderlund C."/>
            <person name="Wing R.A."/>
            <person name="Palmer L.E."/>
            <person name="de la Bastide M."/>
            <person name="Spiegel L."/>
            <person name="Nascimento L."/>
            <person name="Zutavern T."/>
            <person name="O'Shaughnessy A."/>
            <person name="Dike S."/>
            <person name="Dedhia N."/>
            <person name="Preston R."/>
            <person name="Balija V."/>
            <person name="McCombie W.R."/>
            <person name="Chow T."/>
            <person name="Chen H."/>
            <person name="Chung M."/>
            <person name="Chen C."/>
            <person name="Shaw J."/>
            <person name="Wu H."/>
            <person name="Hsiao K."/>
            <person name="Chao Y."/>
            <person name="Chu M."/>
            <person name="Cheng C."/>
            <person name="Hour A."/>
            <person name="Lee P."/>
            <person name="Lin S."/>
            <person name="Lin Y."/>
            <person name="Liou J."/>
            <person name="Liu S."/>
            <person name="Hsing Y."/>
            <person name="Raghuvanshi S."/>
            <person name="Mohanty A."/>
            <person name="Bharti A.K."/>
            <person name="Gaur A."/>
            <person name="Gupta V."/>
            <person name="Kumar D."/>
            <person name="Ravi V."/>
            <person name="Vij S."/>
            <person name="Kapur A."/>
            <person name="Khurana P."/>
            <person name="Khurana P."/>
            <person name="Khurana J.P."/>
            <person name="Tyagi A.K."/>
            <person name="Gaikwad K."/>
            <person name="Singh A."/>
            <person name="Dalal V."/>
            <person name="Srivastava S."/>
            <person name="Dixit A."/>
            <person name="Pal A.K."/>
            <person name="Ghazi I.A."/>
            <person name="Yadav M."/>
            <person name="Pandit A."/>
            <person name="Bhargava A."/>
            <person name="Sureshbabu K."/>
            <person name="Batra K."/>
            <person name="Sharma T.R."/>
            <person name="Mohapatra T."/>
            <person name="Singh N.K."/>
            <person name="Messing J."/>
            <person name="Nelson A.B."/>
            <person name="Fuks G."/>
            <person name="Kavchok S."/>
            <person name="Keizer G."/>
            <person name="Linton E."/>
            <person name="Llaca V."/>
            <person name="Song R."/>
            <person name="Tanyolac B."/>
            <person name="Young S."/>
            <person name="Ho-Il K."/>
            <person name="Hahn J.H."/>
            <person name="Sangsakoo G."/>
            <person name="Vanavichit A."/>
            <person name="de Mattos Luiz.A.T."/>
            <person name="Zimmer P.D."/>
            <person name="Malone G."/>
            <person name="Dellagostin O."/>
            <person name="de Oliveira A.C."/>
            <person name="Bevan M."/>
            <person name="Bancroft I."/>
            <person name="Minx P."/>
            <person name="Cordum H."/>
            <person name="Wilson R."/>
            <person name="Cheng Z."/>
            <person name="Jin W."/>
            <person name="Jiang J."/>
            <person name="Leong S.A."/>
            <person name="Iwama H."/>
            <person name="Gojobori T."/>
            <person name="Itoh T."/>
            <person name="Niimura Y."/>
            <person name="Fujii Y."/>
            <person name="Habara T."/>
            <person name="Sakai H."/>
            <person name="Sato Y."/>
            <person name="Wilson G."/>
            <person name="Kumar K."/>
            <person name="McCouch S."/>
            <person name="Juretic N."/>
            <person name="Hoen D."/>
            <person name="Wright S."/>
            <person name="Bruskiewich R."/>
            <person name="Bureau T."/>
            <person name="Miyao A."/>
            <person name="Hirochika H."/>
            <person name="Nishikawa T."/>
            <person name="Kadowaki K."/>
            <person name="Sugiura M."/>
            <person name="Burr B."/>
            <person name="Sasaki T."/>
        </authorList>
    </citation>
    <scope>NUCLEOTIDE SEQUENCE [LARGE SCALE GENOMIC DNA]</scope>
    <source>
        <strain evidence="14">cv. Nipponbare</strain>
    </source>
</reference>
<feature type="domain" description="C3H1-type" evidence="11">
    <location>
        <begin position="171"/>
        <end position="199"/>
    </location>
</feature>
<evidence type="ECO:0000256" key="9">
    <source>
        <dbReference type="SAM" id="Phobius"/>
    </source>
</evidence>
<evidence type="ECO:0000256" key="7">
    <source>
        <dbReference type="PROSITE-ProRule" id="PRU00723"/>
    </source>
</evidence>
<evidence type="ECO:0000256" key="4">
    <source>
        <dbReference type="ARBA" id="ARBA00022884"/>
    </source>
</evidence>
<feature type="transmembrane region" description="Helical" evidence="9">
    <location>
        <begin position="12"/>
        <end position="34"/>
    </location>
</feature>
<keyword evidence="2 7" id="KW-0863">Zinc-finger</keyword>
<evidence type="ECO:0000313" key="14">
    <source>
        <dbReference type="Proteomes" id="UP000059680"/>
    </source>
</evidence>
<dbReference type="PROSITE" id="PS50103">
    <property type="entry name" value="ZF_C3H1"/>
    <property type="match status" value="1"/>
</dbReference>
<reference evidence="13 14" key="3">
    <citation type="journal article" date="2013" name="Rice">
        <title>Improvement of the Oryza sativa Nipponbare reference genome using next generation sequence and optical map data.</title>
        <authorList>
            <person name="Kawahara Y."/>
            <person name="de la Bastide M."/>
            <person name="Hamilton J.P."/>
            <person name="Kanamori H."/>
            <person name="McCombie W.R."/>
            <person name="Ouyang S."/>
            <person name="Schwartz D.C."/>
            <person name="Tanaka T."/>
            <person name="Wu J."/>
            <person name="Zhou S."/>
            <person name="Childs K.L."/>
            <person name="Davidson R.M."/>
            <person name="Lin H."/>
            <person name="Quesada-Ocampo L."/>
            <person name="Vaillancourt B."/>
            <person name="Sakai H."/>
            <person name="Lee S.S."/>
            <person name="Kim J."/>
            <person name="Numa H."/>
            <person name="Itoh T."/>
            <person name="Buell C.R."/>
            <person name="Matsumoto T."/>
        </authorList>
    </citation>
    <scope>NUCLEOTIDE SEQUENCE [LARGE SCALE GENOMIC DNA]</scope>
    <source>
        <strain evidence="14">cv. Nipponbare</strain>
    </source>
</reference>
<evidence type="ECO:0000256" key="2">
    <source>
        <dbReference type="ARBA" id="ARBA00022771"/>
    </source>
</evidence>
<dbReference type="InterPro" id="IPR000504">
    <property type="entry name" value="RRM_dom"/>
</dbReference>
<dbReference type="InterPro" id="IPR012677">
    <property type="entry name" value="Nucleotide-bd_a/b_plait_sf"/>
</dbReference>
<keyword evidence="9" id="KW-1133">Transmembrane helix</keyword>
<evidence type="ECO:0000256" key="6">
    <source>
        <dbReference type="PROSITE-ProRule" id="PRU00176"/>
    </source>
</evidence>
<dbReference type="InterPro" id="IPR025605">
    <property type="entry name" value="OST-HTH/LOTUS_dom"/>
</dbReference>
<dbReference type="InterPro" id="IPR035979">
    <property type="entry name" value="RBD_domain_sf"/>
</dbReference>
<dbReference type="EMBL" id="AP014963">
    <property type="protein sequence ID" value="BAT02356.1"/>
    <property type="molecule type" value="Genomic_DNA"/>
</dbReference>
<dbReference type="InterPro" id="IPR000571">
    <property type="entry name" value="Znf_CCCH"/>
</dbReference>
<evidence type="ECO:0000259" key="11">
    <source>
        <dbReference type="PROSITE" id="PS50103"/>
    </source>
</evidence>
<dbReference type="AlphaFoldDB" id="A0A0P0X883"/>
<dbReference type="GO" id="GO:0008270">
    <property type="term" value="F:zinc ion binding"/>
    <property type="evidence" value="ECO:0007669"/>
    <property type="project" value="UniProtKB-KW"/>
</dbReference>
<keyword evidence="9" id="KW-0812">Transmembrane</keyword>
<name>A0A0P0X883_ORYSJ</name>
<keyword evidence="9" id="KW-0472">Membrane</keyword>
<evidence type="ECO:0000256" key="5">
    <source>
        <dbReference type="ARBA" id="ARBA00023125"/>
    </source>
</evidence>
<dbReference type="PROSITE" id="PS51644">
    <property type="entry name" value="HTH_OST"/>
    <property type="match status" value="1"/>
</dbReference>
<dbReference type="PANTHER" id="PTHR24009:SF0">
    <property type="entry name" value="ZINC FINGER CCCH DOMAIN-CONTAINING PROTEIN 18"/>
    <property type="match status" value="1"/>
</dbReference>
<feature type="non-terminal residue" evidence="13">
    <location>
        <position position="508"/>
    </location>
</feature>
<accession>A0A0P0X883</accession>
<dbReference type="FunFam" id="3.30.70.330:FF:000678">
    <property type="entry name" value="zinc finger CCCH domain-containing protein 53-like isoform X2"/>
    <property type="match status" value="1"/>
</dbReference>